<organism evidence="1 2">
    <name type="scientific">Candidatus Desulfatibia profunda</name>
    <dbReference type="NCBI Taxonomy" id="2841695"/>
    <lineage>
        <taxon>Bacteria</taxon>
        <taxon>Pseudomonadati</taxon>
        <taxon>Thermodesulfobacteriota</taxon>
        <taxon>Desulfobacteria</taxon>
        <taxon>Desulfobacterales</taxon>
        <taxon>Desulfobacterales incertae sedis</taxon>
        <taxon>Candidatus Desulfatibia</taxon>
    </lineage>
</organism>
<comment type="caution">
    <text evidence="1">The sequence shown here is derived from an EMBL/GenBank/DDBJ whole genome shotgun (WGS) entry which is preliminary data.</text>
</comment>
<dbReference type="InterPro" id="IPR005358">
    <property type="entry name" value="Puta_zinc/iron-chelating_dom"/>
</dbReference>
<accession>A0A8J6TNM9</accession>
<proteinExistence type="predicted"/>
<reference evidence="1 2" key="1">
    <citation type="submission" date="2020-08" db="EMBL/GenBank/DDBJ databases">
        <title>Bridging the membrane lipid divide: bacteria of the FCB group superphylum have the potential to synthesize archaeal ether lipids.</title>
        <authorList>
            <person name="Villanueva L."/>
            <person name="Von Meijenfeldt F.A.B."/>
            <person name="Westbye A.B."/>
            <person name="Yadav S."/>
            <person name="Hopmans E.C."/>
            <person name="Dutilh B.E."/>
            <person name="Sinninghe Damste J.S."/>
        </authorList>
    </citation>
    <scope>NUCLEOTIDE SEQUENCE [LARGE SCALE GENOMIC DNA]</scope>
    <source>
        <strain evidence="1">NIOZ-UU30</strain>
    </source>
</reference>
<dbReference type="Proteomes" id="UP000603434">
    <property type="component" value="Unassembled WGS sequence"/>
</dbReference>
<evidence type="ECO:0000313" key="1">
    <source>
        <dbReference type="EMBL" id="MBC8362646.1"/>
    </source>
</evidence>
<dbReference type="EMBL" id="JACNJH010000207">
    <property type="protein sequence ID" value="MBC8362646.1"/>
    <property type="molecule type" value="Genomic_DNA"/>
</dbReference>
<gene>
    <name evidence="1" type="ORF">H8E23_14770</name>
</gene>
<name>A0A8J6TNM9_9BACT</name>
<protein>
    <submittedName>
        <fullName evidence="1">YkgJ family cysteine cluster protein</fullName>
    </submittedName>
</protein>
<evidence type="ECO:0000313" key="2">
    <source>
        <dbReference type="Proteomes" id="UP000603434"/>
    </source>
</evidence>
<sequence>MGTTKNLCADCSSHQKTCCQERDIYLTPGDLKRIQEYVRNENFYEFRIPSDPSYLAVTDDPMWKEHVFRLDNTRRVLKQDPVGNCIFLSPNGCIMSINERPLVCRLHPYEYNADGLCERLVPECPVYLLESGITLQDAIGLNPDQALQWHYLLYSEILMEH</sequence>
<dbReference type="AlphaFoldDB" id="A0A8J6TNM9"/>
<dbReference type="Pfam" id="PF03692">
    <property type="entry name" value="CxxCxxCC"/>
    <property type="match status" value="1"/>
</dbReference>